<dbReference type="PANTHER" id="PTHR43270:SF12">
    <property type="entry name" value="SUCCINYL-DIAMINOPIMELATE DESUCCINYLASE"/>
    <property type="match status" value="1"/>
</dbReference>
<evidence type="ECO:0000313" key="6">
    <source>
        <dbReference type="Proteomes" id="UP000322110"/>
    </source>
</evidence>
<evidence type="ECO:0000259" key="4">
    <source>
        <dbReference type="Pfam" id="PF07687"/>
    </source>
</evidence>
<dbReference type="NCBIfam" id="NF006579">
    <property type="entry name" value="PRK09104.1"/>
    <property type="match status" value="1"/>
</dbReference>
<accession>A0A5B2TLJ0</accession>
<dbReference type="Proteomes" id="UP000322110">
    <property type="component" value="Unassembled WGS sequence"/>
</dbReference>
<dbReference type="NCBIfam" id="NF006053">
    <property type="entry name" value="PRK08201.1"/>
    <property type="match status" value="1"/>
</dbReference>
<sequence length="468" mass="49857">MPNDLTVRVLDALDSARADTEASLIEWLRIPSVSAQPAHAADCRHAAEWLVRELAALGFEARLRETAGHPVVIASHPGPQASPGKEVPHVLIYGHYDVQPPEPLELWNSPPFEPTLTEGPRGPRITARGAVDDKGQVMTWLAALRAWHKVAGGPPVRVTVLVEGEEEIGSPSLDPVLEAEKAALSADVALISDTNMWAPGVPALTVSLRGMVYTQIDLRLGDRDLHSGLFGGSALNVLNLLTKILGELKDENGRVRIPGFYDNIPEPTAEQRAAWDALGFDEAAFLGNQGMSTPGGEKGRSAPERLWARPTADINGIWGGYMGEGTKTVIACEGHAKLSCRLVPGQDPAKIVEGIRQFVQSRLPPDASFTLQVFGEAPAVAVPPDSPWLAAAEAVLAEEFGRPAVRAGGGGSIPVASSLKSILGLDCLMMGFGLDDDQVHSPNEKFELSCLHSGARSHVRLLGRLGGR</sequence>
<dbReference type="SUPFAM" id="SSF53187">
    <property type="entry name" value="Zn-dependent exopeptidases"/>
    <property type="match status" value="1"/>
</dbReference>
<feature type="domain" description="Peptidase M20 dimerisation" evidence="4">
    <location>
        <begin position="220"/>
        <end position="366"/>
    </location>
</feature>
<dbReference type="Pfam" id="PF01546">
    <property type="entry name" value="Peptidase_M20"/>
    <property type="match status" value="1"/>
</dbReference>
<dbReference type="PANTHER" id="PTHR43270">
    <property type="entry name" value="BETA-ALA-HIS DIPEPTIDASE"/>
    <property type="match status" value="1"/>
</dbReference>
<name>A0A5B2TLJ0_9PROT</name>
<keyword evidence="3" id="KW-0378">Hydrolase</keyword>
<evidence type="ECO:0000256" key="2">
    <source>
        <dbReference type="ARBA" id="ARBA00022723"/>
    </source>
</evidence>
<evidence type="ECO:0000313" key="5">
    <source>
        <dbReference type="EMBL" id="KAA2215069.1"/>
    </source>
</evidence>
<dbReference type="InterPro" id="IPR002933">
    <property type="entry name" value="Peptidase_M20"/>
</dbReference>
<keyword evidence="6" id="KW-1185">Reference proteome</keyword>
<dbReference type="RefSeq" id="WP_149811021.1">
    <property type="nucleotide sequence ID" value="NZ_VUKA01000001.1"/>
</dbReference>
<keyword evidence="1" id="KW-0645">Protease</keyword>
<dbReference type="AlphaFoldDB" id="A0A5B2TLJ0"/>
<dbReference type="GO" id="GO:0008233">
    <property type="term" value="F:peptidase activity"/>
    <property type="evidence" value="ECO:0007669"/>
    <property type="project" value="UniProtKB-KW"/>
</dbReference>
<dbReference type="NCBIfam" id="NF005914">
    <property type="entry name" value="PRK07907.1"/>
    <property type="match status" value="1"/>
</dbReference>
<evidence type="ECO:0000256" key="1">
    <source>
        <dbReference type="ARBA" id="ARBA00022670"/>
    </source>
</evidence>
<dbReference type="Gene3D" id="3.40.630.10">
    <property type="entry name" value="Zn peptidases"/>
    <property type="match status" value="1"/>
</dbReference>
<gene>
    <name evidence="5" type="ORF">F0Q34_05235</name>
</gene>
<organism evidence="5 6">
    <name type="scientific">Teichococcus oryzae</name>
    <dbReference type="NCBI Taxonomy" id="1608942"/>
    <lineage>
        <taxon>Bacteria</taxon>
        <taxon>Pseudomonadati</taxon>
        <taxon>Pseudomonadota</taxon>
        <taxon>Alphaproteobacteria</taxon>
        <taxon>Acetobacterales</taxon>
        <taxon>Roseomonadaceae</taxon>
        <taxon>Roseomonas</taxon>
    </lineage>
</organism>
<dbReference type="OrthoDB" id="9761532at2"/>
<dbReference type="EMBL" id="VUKA01000001">
    <property type="protein sequence ID" value="KAA2215069.1"/>
    <property type="molecule type" value="Genomic_DNA"/>
</dbReference>
<dbReference type="Gene3D" id="3.30.70.360">
    <property type="match status" value="1"/>
</dbReference>
<proteinExistence type="predicted"/>
<dbReference type="GO" id="GO:0006508">
    <property type="term" value="P:proteolysis"/>
    <property type="evidence" value="ECO:0007669"/>
    <property type="project" value="UniProtKB-KW"/>
</dbReference>
<keyword evidence="2" id="KW-0479">Metal-binding</keyword>
<dbReference type="Pfam" id="PF07687">
    <property type="entry name" value="M20_dimer"/>
    <property type="match status" value="1"/>
</dbReference>
<comment type="caution">
    <text evidence="5">The sequence shown here is derived from an EMBL/GenBank/DDBJ whole genome shotgun (WGS) entry which is preliminary data.</text>
</comment>
<dbReference type="GO" id="GO:0046872">
    <property type="term" value="F:metal ion binding"/>
    <property type="evidence" value="ECO:0007669"/>
    <property type="project" value="UniProtKB-KW"/>
</dbReference>
<reference evidence="5 6" key="1">
    <citation type="journal article" date="2015" name="Int. J. Syst. Evol. Microbiol.">
        <title>Roseomonas oryzae sp. nov., isolated from paddy rhizosphere soil.</title>
        <authorList>
            <person name="Ramaprasad E.V."/>
            <person name="Sasikala Ch."/>
            <person name="Ramana Ch.V."/>
        </authorList>
    </citation>
    <scope>NUCLEOTIDE SEQUENCE [LARGE SCALE GENOMIC DNA]</scope>
    <source>
        <strain evidence="5 6">KCTC 42542</strain>
    </source>
</reference>
<protein>
    <submittedName>
        <fullName evidence="5">Dipeptidase</fullName>
    </submittedName>
</protein>
<dbReference type="InterPro" id="IPR011650">
    <property type="entry name" value="Peptidase_M20_dimer"/>
</dbReference>
<evidence type="ECO:0000256" key="3">
    <source>
        <dbReference type="ARBA" id="ARBA00022801"/>
    </source>
</evidence>
<dbReference type="InterPro" id="IPR051458">
    <property type="entry name" value="Cyt/Met_Dipeptidase"/>
</dbReference>